<name>A0ABP6XYM8_9ACTN</name>
<proteinExistence type="predicted"/>
<dbReference type="Proteomes" id="UP001500630">
    <property type="component" value="Unassembled WGS sequence"/>
</dbReference>
<comment type="caution">
    <text evidence="1">The sequence shown here is derived from an EMBL/GenBank/DDBJ whole genome shotgun (WGS) entry which is preliminary data.</text>
</comment>
<evidence type="ECO:0000313" key="2">
    <source>
        <dbReference type="Proteomes" id="UP001500630"/>
    </source>
</evidence>
<reference evidence="2" key="1">
    <citation type="journal article" date="2019" name="Int. J. Syst. Evol. Microbiol.">
        <title>The Global Catalogue of Microorganisms (GCM) 10K type strain sequencing project: providing services to taxonomists for standard genome sequencing and annotation.</title>
        <authorList>
            <consortium name="The Broad Institute Genomics Platform"/>
            <consortium name="The Broad Institute Genome Sequencing Center for Infectious Disease"/>
            <person name="Wu L."/>
            <person name="Ma J."/>
        </authorList>
    </citation>
    <scope>NUCLEOTIDE SEQUENCE [LARGE SCALE GENOMIC DNA]</scope>
    <source>
        <strain evidence="2">JCM 17326</strain>
    </source>
</reference>
<protein>
    <submittedName>
        <fullName evidence="1">Uncharacterized protein</fullName>
    </submittedName>
</protein>
<organism evidence="1 2">
    <name type="scientific">Nonomuraea rosea</name>
    <dbReference type="NCBI Taxonomy" id="638574"/>
    <lineage>
        <taxon>Bacteria</taxon>
        <taxon>Bacillati</taxon>
        <taxon>Actinomycetota</taxon>
        <taxon>Actinomycetes</taxon>
        <taxon>Streptosporangiales</taxon>
        <taxon>Streptosporangiaceae</taxon>
        <taxon>Nonomuraea</taxon>
    </lineage>
</organism>
<sequence>MADLGFPRRDRLMGGGSHFRHGRLPLEAALARESGASYARKALQL</sequence>
<dbReference type="EMBL" id="BAABDQ010000015">
    <property type="protein sequence ID" value="GAA3573748.1"/>
    <property type="molecule type" value="Genomic_DNA"/>
</dbReference>
<gene>
    <name evidence="1" type="ORF">GCM10022419_063450</name>
</gene>
<evidence type="ECO:0000313" key="1">
    <source>
        <dbReference type="EMBL" id="GAA3573748.1"/>
    </source>
</evidence>
<keyword evidence="2" id="KW-1185">Reference proteome</keyword>
<accession>A0ABP6XYM8</accession>